<dbReference type="OMA" id="QAHENTH"/>
<dbReference type="GO" id="GO:0051213">
    <property type="term" value="F:dioxygenase activity"/>
    <property type="evidence" value="ECO:0007669"/>
    <property type="project" value="UniProtKB-KW"/>
</dbReference>
<dbReference type="Gene3D" id="3.60.130.30">
    <property type="match status" value="1"/>
</dbReference>
<evidence type="ECO:0000313" key="8">
    <source>
        <dbReference type="Proteomes" id="UP000092993"/>
    </source>
</evidence>
<comment type="cofactor">
    <cofactor evidence="1">
        <name>Fe(2+)</name>
        <dbReference type="ChEBI" id="CHEBI:29033"/>
    </cofactor>
</comment>
<evidence type="ECO:0000256" key="3">
    <source>
        <dbReference type="ARBA" id="ARBA00022964"/>
    </source>
</evidence>
<evidence type="ECO:0000256" key="5">
    <source>
        <dbReference type="ARBA" id="ARBA00023004"/>
    </source>
</evidence>
<dbReference type="EMBL" id="LUGG01000002">
    <property type="protein sequence ID" value="OBZ77758.1"/>
    <property type="molecule type" value="Genomic_DNA"/>
</dbReference>
<keyword evidence="5" id="KW-0408">Iron</keyword>
<accession>A0A1C7MLR2</accession>
<reference evidence="7 8" key="1">
    <citation type="submission" date="2016-03" db="EMBL/GenBank/DDBJ databases">
        <title>Whole genome sequencing of Grifola frondosa 9006-11.</title>
        <authorList>
            <person name="Min B."/>
            <person name="Park H."/>
            <person name="Kim J.-G."/>
            <person name="Cho H."/>
            <person name="Oh Y.-L."/>
            <person name="Kong W.-S."/>
            <person name="Choi I.-G."/>
        </authorList>
    </citation>
    <scope>NUCLEOTIDE SEQUENCE [LARGE SCALE GENOMIC DNA]</scope>
    <source>
        <strain evidence="7 8">9006-11</strain>
    </source>
</reference>
<evidence type="ECO:0000256" key="4">
    <source>
        <dbReference type="ARBA" id="ARBA00023002"/>
    </source>
</evidence>
<dbReference type="Pfam" id="PF12851">
    <property type="entry name" value="Tet_JBP"/>
    <property type="match status" value="1"/>
</dbReference>
<dbReference type="GO" id="GO:0046872">
    <property type="term" value="F:metal ion binding"/>
    <property type="evidence" value="ECO:0007669"/>
    <property type="project" value="UniProtKB-KW"/>
</dbReference>
<gene>
    <name evidence="7" type="ORF">A0H81_02872</name>
</gene>
<comment type="caution">
    <text evidence="7">The sequence shown here is derived from an EMBL/GenBank/DDBJ whole genome shotgun (WGS) entry which is preliminary data.</text>
</comment>
<organism evidence="7 8">
    <name type="scientific">Grifola frondosa</name>
    <name type="common">Maitake</name>
    <name type="synonym">Polyporus frondosus</name>
    <dbReference type="NCBI Taxonomy" id="5627"/>
    <lineage>
        <taxon>Eukaryota</taxon>
        <taxon>Fungi</taxon>
        <taxon>Dikarya</taxon>
        <taxon>Basidiomycota</taxon>
        <taxon>Agaricomycotina</taxon>
        <taxon>Agaricomycetes</taxon>
        <taxon>Polyporales</taxon>
        <taxon>Grifolaceae</taxon>
        <taxon>Grifola</taxon>
    </lineage>
</organism>
<dbReference type="Proteomes" id="UP000092993">
    <property type="component" value="Unassembled WGS sequence"/>
</dbReference>
<dbReference type="AlphaFoldDB" id="A0A1C7MLR2"/>
<keyword evidence="2" id="KW-0479">Metal-binding</keyword>
<evidence type="ECO:0000313" key="7">
    <source>
        <dbReference type="EMBL" id="OBZ77758.1"/>
    </source>
</evidence>
<keyword evidence="3" id="KW-0223">Dioxygenase</keyword>
<keyword evidence="4" id="KW-0560">Oxidoreductase</keyword>
<dbReference type="InterPro" id="IPR024779">
    <property type="entry name" value="2OGFeDO_JBP1/TET_oxygenase_dom"/>
</dbReference>
<sequence>MMHMAETDWALAYTELVAQYLYDLFQAKLQEAVAGSPVSLPSPSTKLSIWVVIECMEISEVLVTAYLNPISVDWDADMYADQIGPKPTGKGAKLEERLKKNFPPQFPSRLVSSPTIVVDKHRRVLAWLLPGVLSKKRQAAFEHATTMLAEAFGKGSPGWRADPELFKEVGAQPKFAPGIATLSAGWFQQGHKGKSFPIEASASLRRFSGCSGAWMAAIAESNAVVSAMLRVMQPDLYHAGMRCLRQLREEPQLREYVNRWTCVTTAVQIIANRKTPLHRDRAGRAAWMDILVTVGDYSGLRLKLPTLGMEVEYDPGSVVAICGMMLSHSVPPASGERACYAYFMSSEIFTCKDIEFPHWAKLSNP</sequence>
<evidence type="ECO:0000259" key="6">
    <source>
        <dbReference type="Pfam" id="PF12851"/>
    </source>
</evidence>
<protein>
    <recommendedName>
        <fullName evidence="6">2OGFeDO JBP1/TET oxygenase domain-containing protein</fullName>
    </recommendedName>
</protein>
<feature type="domain" description="2OGFeDO JBP1/TET oxygenase" evidence="6">
    <location>
        <begin position="216"/>
        <end position="343"/>
    </location>
</feature>
<dbReference type="STRING" id="5627.A0A1C7MLR2"/>
<evidence type="ECO:0000256" key="2">
    <source>
        <dbReference type="ARBA" id="ARBA00022723"/>
    </source>
</evidence>
<keyword evidence="8" id="KW-1185">Reference proteome</keyword>
<dbReference type="OrthoDB" id="2802946at2759"/>
<evidence type="ECO:0000256" key="1">
    <source>
        <dbReference type="ARBA" id="ARBA00001954"/>
    </source>
</evidence>
<proteinExistence type="predicted"/>
<name>A0A1C7MLR2_GRIFR</name>